<comment type="caution">
    <text evidence="2">The sequence shown here is derived from an EMBL/GenBank/DDBJ whole genome shotgun (WGS) entry which is preliminary data.</text>
</comment>
<name>A0A4Z2J4M0_9TELE</name>
<evidence type="ECO:0000313" key="2">
    <source>
        <dbReference type="EMBL" id="TNN85130.1"/>
    </source>
</evidence>
<protein>
    <submittedName>
        <fullName evidence="2">Uncharacterized protein</fullName>
    </submittedName>
</protein>
<organism evidence="2 3">
    <name type="scientific">Liparis tanakae</name>
    <name type="common">Tanaka's snailfish</name>
    <dbReference type="NCBI Taxonomy" id="230148"/>
    <lineage>
        <taxon>Eukaryota</taxon>
        <taxon>Metazoa</taxon>
        <taxon>Chordata</taxon>
        <taxon>Craniata</taxon>
        <taxon>Vertebrata</taxon>
        <taxon>Euteleostomi</taxon>
        <taxon>Actinopterygii</taxon>
        <taxon>Neopterygii</taxon>
        <taxon>Teleostei</taxon>
        <taxon>Neoteleostei</taxon>
        <taxon>Acanthomorphata</taxon>
        <taxon>Eupercaria</taxon>
        <taxon>Perciformes</taxon>
        <taxon>Cottioidei</taxon>
        <taxon>Cottales</taxon>
        <taxon>Liparidae</taxon>
        <taxon>Liparis</taxon>
    </lineage>
</organism>
<keyword evidence="3" id="KW-1185">Reference proteome</keyword>
<dbReference type="EMBL" id="SRLO01000022">
    <property type="protein sequence ID" value="TNN85130.1"/>
    <property type="molecule type" value="Genomic_DNA"/>
</dbReference>
<dbReference type="Proteomes" id="UP000314294">
    <property type="component" value="Unassembled WGS sequence"/>
</dbReference>
<proteinExistence type="predicted"/>
<gene>
    <name evidence="2" type="ORF">EYF80_004480</name>
</gene>
<feature type="compositionally biased region" description="Basic and acidic residues" evidence="1">
    <location>
        <begin position="89"/>
        <end position="109"/>
    </location>
</feature>
<evidence type="ECO:0000256" key="1">
    <source>
        <dbReference type="SAM" id="MobiDB-lite"/>
    </source>
</evidence>
<reference evidence="2 3" key="1">
    <citation type="submission" date="2019-03" db="EMBL/GenBank/DDBJ databases">
        <title>First draft genome of Liparis tanakae, snailfish: a comprehensive survey of snailfish specific genes.</title>
        <authorList>
            <person name="Kim W."/>
            <person name="Song I."/>
            <person name="Jeong J.-H."/>
            <person name="Kim D."/>
            <person name="Kim S."/>
            <person name="Ryu S."/>
            <person name="Song J.Y."/>
            <person name="Lee S.K."/>
        </authorList>
    </citation>
    <scope>NUCLEOTIDE SEQUENCE [LARGE SCALE GENOMIC DNA]</scope>
    <source>
        <tissue evidence="2">Muscle</tissue>
    </source>
</reference>
<accession>A0A4Z2J4M0</accession>
<feature type="region of interest" description="Disordered" evidence="1">
    <location>
        <begin position="81"/>
        <end position="115"/>
    </location>
</feature>
<evidence type="ECO:0000313" key="3">
    <source>
        <dbReference type="Proteomes" id="UP000314294"/>
    </source>
</evidence>
<dbReference type="AlphaFoldDB" id="A0A4Z2J4M0"/>
<sequence length="115" mass="12127">MKDTVSPRDEQKSMSRWRGSDFKGVRCVSGEAKTAVGYPHCTALPRSSHSTSKAVCGSASAEPVGWPEPTLVAISGLIPSSPLGPVGLEPERNEGKGVRGTEEREKGEGGEETCQ</sequence>